<proteinExistence type="predicted"/>
<dbReference type="PANTHER" id="PTHR33525">
    <property type="match status" value="1"/>
</dbReference>
<name>A0A177NP31_9GAMM</name>
<dbReference type="SUPFAM" id="SSF55781">
    <property type="entry name" value="GAF domain-like"/>
    <property type="match status" value="1"/>
</dbReference>
<evidence type="ECO:0000259" key="1">
    <source>
        <dbReference type="PROSITE" id="PS51833"/>
    </source>
</evidence>
<accession>A0A177NP31</accession>
<dbReference type="Gene3D" id="3.30.450.40">
    <property type="match status" value="1"/>
</dbReference>
<comment type="caution">
    <text evidence="2">The sequence shown here is derived from an EMBL/GenBank/DDBJ whole genome shotgun (WGS) entry which is preliminary data.</text>
</comment>
<dbReference type="Proteomes" id="UP000077857">
    <property type="component" value="Unassembled WGS sequence"/>
</dbReference>
<dbReference type="AlphaFoldDB" id="A0A177NP31"/>
<sequence length="475" mass="52756">MGGPQKAPETLEDWTELLRAQEMPIFSNTAHNIYAALDDRKKGAMELATVILQDPNLTAKVLKVGSSPYYNPSKQKMSTVSRAIVVLGAEIIRELTLACSFFEAILSSNDKNRANREIAKALHAAVQAKNIALTVGDVSPEEVFVAALLHNLGHVAFWCSADPHSKKAHAAIEKSGLDSAEAEKKILGFSLRDLGKKLSKSWSLGGLIEEAIAKPDSADKRVQLVKLGHDICQALQAGPDSALMTACLAKFNELSRLPLPEIRARIEKNTEEAALIARQFGADDASRFIKKDAVGEDMPADEPFDKKQLQFQILQDISSHISSQINLNQLFEMVLEGIHRGVEMDRTLFMLLSPDKQALNEKFSLGWRKPVPEQKLRILNSENSANLFFNALRQTEGVWQFPEQHPALYTPQIVQQIGRHECFIFPIRAENKVVGLIYCDHSIHGLPLTRDDFIAANHFAKQAHIGLTLYCMKSH</sequence>
<feature type="domain" description="HDOD" evidence="1">
    <location>
        <begin position="23"/>
        <end position="218"/>
    </location>
</feature>
<dbReference type="InterPro" id="IPR052340">
    <property type="entry name" value="RNase_Y/CdgJ"/>
</dbReference>
<dbReference type="PROSITE" id="PS51833">
    <property type="entry name" value="HDOD"/>
    <property type="match status" value="1"/>
</dbReference>
<dbReference type="Gene3D" id="1.10.3210.10">
    <property type="entry name" value="Hypothetical protein af1432"/>
    <property type="match status" value="1"/>
</dbReference>
<dbReference type="OrthoDB" id="9770715at2"/>
<reference evidence="2 3" key="1">
    <citation type="submission" date="2016-03" db="EMBL/GenBank/DDBJ databases">
        <authorList>
            <person name="Ploux O."/>
        </authorList>
    </citation>
    <scope>NUCLEOTIDE SEQUENCE [LARGE SCALE GENOMIC DNA]</scope>
    <source>
        <strain evidence="2 3">R-45378</strain>
    </source>
</reference>
<dbReference type="RefSeq" id="WP_064039449.1">
    <property type="nucleotide sequence ID" value="NZ_LUUJ01000047.1"/>
</dbReference>
<evidence type="ECO:0000313" key="3">
    <source>
        <dbReference type="Proteomes" id="UP000077857"/>
    </source>
</evidence>
<dbReference type="EMBL" id="LUUJ01000047">
    <property type="protein sequence ID" value="OAI19612.1"/>
    <property type="molecule type" value="Genomic_DNA"/>
</dbReference>
<dbReference type="InterPro" id="IPR003018">
    <property type="entry name" value="GAF"/>
</dbReference>
<organism evidence="2 3">
    <name type="scientific">Methylomonas koyamae</name>
    <dbReference type="NCBI Taxonomy" id="702114"/>
    <lineage>
        <taxon>Bacteria</taxon>
        <taxon>Pseudomonadati</taxon>
        <taxon>Pseudomonadota</taxon>
        <taxon>Gammaproteobacteria</taxon>
        <taxon>Methylococcales</taxon>
        <taxon>Methylococcaceae</taxon>
        <taxon>Methylomonas</taxon>
    </lineage>
</organism>
<dbReference type="InterPro" id="IPR013976">
    <property type="entry name" value="HDOD"/>
</dbReference>
<dbReference type="PANTHER" id="PTHR33525:SF3">
    <property type="entry name" value="RIBONUCLEASE Y"/>
    <property type="match status" value="1"/>
</dbReference>
<gene>
    <name evidence="2" type="ORF">A1507_06700</name>
</gene>
<dbReference type="InterPro" id="IPR029016">
    <property type="entry name" value="GAF-like_dom_sf"/>
</dbReference>
<dbReference type="SUPFAM" id="SSF109604">
    <property type="entry name" value="HD-domain/PDEase-like"/>
    <property type="match status" value="1"/>
</dbReference>
<protein>
    <submittedName>
        <fullName evidence="2">Signal transduction protein</fullName>
    </submittedName>
</protein>
<dbReference type="Pfam" id="PF01590">
    <property type="entry name" value="GAF"/>
    <property type="match status" value="1"/>
</dbReference>
<evidence type="ECO:0000313" key="2">
    <source>
        <dbReference type="EMBL" id="OAI19612.1"/>
    </source>
</evidence>
<dbReference type="Pfam" id="PF08668">
    <property type="entry name" value="HDOD"/>
    <property type="match status" value="1"/>
</dbReference>